<reference evidence="1 2" key="2">
    <citation type="submission" date="2010-03" db="EMBL/GenBank/DDBJ databases">
        <authorList>
            <person name="Pajon A."/>
        </authorList>
    </citation>
    <scope>NUCLEOTIDE SEQUENCE [LARGE SCALE GENOMIC DNA]</scope>
    <source>
        <strain evidence="1 2">A2-162</strain>
    </source>
</reference>
<name>D4LSD0_9FIRM</name>
<dbReference type="AlphaFoldDB" id="D4LSD0"/>
<reference evidence="1 2" key="1">
    <citation type="submission" date="2010-03" db="EMBL/GenBank/DDBJ databases">
        <title>The genome sequence of Ruminococcus obeum A2-162.</title>
        <authorList>
            <consortium name="metaHIT consortium -- http://www.metahit.eu/"/>
            <person name="Pajon A."/>
            <person name="Turner K."/>
            <person name="Parkhill J."/>
            <person name="Duncan S."/>
            <person name="Flint H."/>
        </authorList>
    </citation>
    <scope>NUCLEOTIDE SEQUENCE [LARGE SCALE GENOMIC DNA]</scope>
    <source>
        <strain evidence="1 2">A2-162</strain>
    </source>
</reference>
<evidence type="ECO:0000313" key="2">
    <source>
        <dbReference type="Proteomes" id="UP000008955"/>
    </source>
</evidence>
<evidence type="ECO:0000313" key="1">
    <source>
        <dbReference type="EMBL" id="CBL23688.1"/>
    </source>
</evidence>
<gene>
    <name evidence="1" type="ORF">CK5_23630</name>
</gene>
<organism evidence="1 2">
    <name type="scientific">Blautia obeum A2-162</name>
    <dbReference type="NCBI Taxonomy" id="657314"/>
    <lineage>
        <taxon>Bacteria</taxon>
        <taxon>Bacillati</taxon>
        <taxon>Bacillota</taxon>
        <taxon>Clostridia</taxon>
        <taxon>Lachnospirales</taxon>
        <taxon>Lachnospiraceae</taxon>
        <taxon>Blautia</taxon>
    </lineage>
</organism>
<sequence length="29" mass="3532">MGMHFFSVLAMSKIYVMIGEYEYIIYMTY</sequence>
<dbReference type="HOGENOM" id="CLU_3408824_0_0_9"/>
<keyword evidence="2" id="KW-1185">Reference proteome</keyword>
<accession>D4LSD0</accession>
<protein>
    <submittedName>
        <fullName evidence="1">Uncharacterized protein</fullName>
    </submittedName>
</protein>
<dbReference type="Proteomes" id="UP000008955">
    <property type="component" value="Chromosome"/>
</dbReference>
<dbReference type="KEGG" id="rob:CK5_23630"/>
<dbReference type="EMBL" id="FP929054">
    <property type="protein sequence ID" value="CBL23688.1"/>
    <property type="molecule type" value="Genomic_DNA"/>
</dbReference>
<proteinExistence type="predicted"/>